<name>A0A5C6DWK2_9BACT</name>
<evidence type="ECO:0008006" key="4">
    <source>
        <dbReference type="Google" id="ProtNLM"/>
    </source>
</evidence>
<dbReference type="Proteomes" id="UP000319143">
    <property type="component" value="Unassembled WGS sequence"/>
</dbReference>
<evidence type="ECO:0000256" key="1">
    <source>
        <dbReference type="SAM" id="SignalP"/>
    </source>
</evidence>
<feature type="signal peptide" evidence="1">
    <location>
        <begin position="1"/>
        <end position="24"/>
    </location>
</feature>
<proteinExistence type="predicted"/>
<comment type="caution">
    <text evidence="2">The sequence shown here is derived from an EMBL/GenBank/DDBJ whole genome shotgun (WGS) entry which is preliminary data.</text>
</comment>
<accession>A0A5C6DWK2</accession>
<gene>
    <name evidence="2" type="ORF">Poly41_26570</name>
</gene>
<dbReference type="AlphaFoldDB" id="A0A5C6DWK2"/>
<dbReference type="OrthoDB" id="1090005at2"/>
<organism evidence="2 3">
    <name type="scientific">Novipirellula artificiosorum</name>
    <dbReference type="NCBI Taxonomy" id="2528016"/>
    <lineage>
        <taxon>Bacteria</taxon>
        <taxon>Pseudomonadati</taxon>
        <taxon>Planctomycetota</taxon>
        <taxon>Planctomycetia</taxon>
        <taxon>Pirellulales</taxon>
        <taxon>Pirellulaceae</taxon>
        <taxon>Novipirellula</taxon>
    </lineage>
</organism>
<dbReference type="InterPro" id="IPR036278">
    <property type="entry name" value="Sialidase_sf"/>
</dbReference>
<protein>
    <recommendedName>
        <fullName evidence="4">Sialidase domain-containing protein</fullName>
    </recommendedName>
</protein>
<evidence type="ECO:0000313" key="2">
    <source>
        <dbReference type="EMBL" id="TWU39801.1"/>
    </source>
</evidence>
<dbReference type="EMBL" id="SJPV01000003">
    <property type="protein sequence ID" value="TWU39801.1"/>
    <property type="molecule type" value="Genomic_DNA"/>
</dbReference>
<dbReference type="SUPFAM" id="SSF50939">
    <property type="entry name" value="Sialidases"/>
    <property type="match status" value="1"/>
</dbReference>
<evidence type="ECO:0000313" key="3">
    <source>
        <dbReference type="Proteomes" id="UP000319143"/>
    </source>
</evidence>
<keyword evidence="1" id="KW-0732">Signal</keyword>
<dbReference type="RefSeq" id="WP_146526485.1">
    <property type="nucleotide sequence ID" value="NZ_SJPV01000003.1"/>
</dbReference>
<keyword evidence="3" id="KW-1185">Reference proteome</keyword>
<feature type="chain" id="PRO_5022788600" description="Sialidase domain-containing protein" evidence="1">
    <location>
        <begin position="25"/>
        <end position="366"/>
    </location>
</feature>
<reference evidence="2 3" key="1">
    <citation type="submission" date="2019-02" db="EMBL/GenBank/DDBJ databases">
        <title>Deep-cultivation of Planctomycetes and their phenomic and genomic characterization uncovers novel biology.</title>
        <authorList>
            <person name="Wiegand S."/>
            <person name="Jogler M."/>
            <person name="Boedeker C."/>
            <person name="Pinto D."/>
            <person name="Vollmers J."/>
            <person name="Rivas-Marin E."/>
            <person name="Kohn T."/>
            <person name="Peeters S.H."/>
            <person name="Heuer A."/>
            <person name="Rast P."/>
            <person name="Oberbeckmann S."/>
            <person name="Bunk B."/>
            <person name="Jeske O."/>
            <person name="Meyerdierks A."/>
            <person name="Storesund J.E."/>
            <person name="Kallscheuer N."/>
            <person name="Luecker S."/>
            <person name="Lage O.M."/>
            <person name="Pohl T."/>
            <person name="Merkel B.J."/>
            <person name="Hornburger P."/>
            <person name="Mueller R.-W."/>
            <person name="Bruemmer F."/>
            <person name="Labrenz M."/>
            <person name="Spormann A.M."/>
            <person name="Op Den Camp H."/>
            <person name="Overmann J."/>
            <person name="Amann R."/>
            <person name="Jetten M.S.M."/>
            <person name="Mascher T."/>
            <person name="Medema M.H."/>
            <person name="Devos D.P."/>
            <person name="Kaster A.-K."/>
            <person name="Ovreas L."/>
            <person name="Rohde M."/>
            <person name="Galperin M.Y."/>
            <person name="Jogler C."/>
        </authorList>
    </citation>
    <scope>NUCLEOTIDE SEQUENCE [LARGE SCALE GENOMIC DNA]</scope>
    <source>
        <strain evidence="2 3">Poly41</strain>
    </source>
</reference>
<sequence length="366" mass="40948" precursor="true">MKTKIGVLVSLAIIQLITAASLQAQELKLGELKLMYTEDEIPIRYDGSLSTIRKDGEMHFFHSFGCRLQTSETRRSRHSWHKGTPDDPLKCHVASKTEDEFWDYNGYYGDLAEEGIWILGMYQCPGGDILAITHAELNAGVGKRIERKEQRFALGLGYSTDGGATWTYCGEIVRPADDRQNVGGGAYILRGEYIYVYFNDAIPAATRGRGTKVHCVARAKLDTVIRAAAQHKVTTWHKYADGKWETPGLSGKPGDDIIPRIVGGEDLHADAAYCVPLGKYLLAVQTHAAGKLFLFASTDGVNWLHETTIDEIRNNNGAIQPYSAFVDFDGPSDDCHTVDEDFFIYFPRKGPDHEYDLMFRRKITIE</sequence>